<reference evidence="3" key="1">
    <citation type="submission" date="2022-10" db="EMBL/GenBank/DDBJ databases">
        <title>The complete genomes of actinobacterial strains from the NBC collection.</title>
        <authorList>
            <person name="Joergensen T.S."/>
            <person name="Alvarez Arevalo M."/>
            <person name="Sterndorff E.B."/>
            <person name="Faurdal D."/>
            <person name="Vuksanovic O."/>
            <person name="Mourched A.-S."/>
            <person name="Charusanti P."/>
            <person name="Shaw S."/>
            <person name="Blin K."/>
            <person name="Weber T."/>
        </authorList>
    </citation>
    <scope>NUCLEOTIDE SEQUENCE</scope>
    <source>
        <strain evidence="3">NBC_00668</strain>
    </source>
</reference>
<dbReference type="RefSeq" id="WP_329400308.1">
    <property type="nucleotide sequence ID" value="NZ_CP109019.1"/>
</dbReference>
<evidence type="ECO:0000313" key="3">
    <source>
        <dbReference type="EMBL" id="WUT84139.1"/>
    </source>
</evidence>
<feature type="region of interest" description="Disordered" evidence="1">
    <location>
        <begin position="389"/>
        <end position="408"/>
    </location>
</feature>
<feature type="transmembrane region" description="Helical" evidence="2">
    <location>
        <begin position="213"/>
        <end position="239"/>
    </location>
</feature>
<name>A0ABZ1XKV9_9ACTN</name>
<organism evidence="3 4">
    <name type="scientific">Streptomyces melanogenes</name>
    <dbReference type="NCBI Taxonomy" id="67326"/>
    <lineage>
        <taxon>Bacteria</taxon>
        <taxon>Bacillati</taxon>
        <taxon>Actinomycetota</taxon>
        <taxon>Actinomycetes</taxon>
        <taxon>Kitasatosporales</taxon>
        <taxon>Streptomycetaceae</taxon>
        <taxon>Streptomyces</taxon>
    </lineage>
</organism>
<dbReference type="Gene3D" id="1.20.1250.20">
    <property type="entry name" value="MFS general substrate transporter like domains"/>
    <property type="match status" value="2"/>
</dbReference>
<keyword evidence="4" id="KW-1185">Reference proteome</keyword>
<feature type="transmembrane region" description="Helical" evidence="2">
    <location>
        <begin position="278"/>
        <end position="298"/>
    </location>
</feature>
<keyword evidence="2" id="KW-0812">Transmembrane</keyword>
<dbReference type="Pfam" id="PF07690">
    <property type="entry name" value="MFS_1"/>
    <property type="match status" value="1"/>
</dbReference>
<evidence type="ECO:0000256" key="2">
    <source>
        <dbReference type="SAM" id="Phobius"/>
    </source>
</evidence>
<feature type="transmembrane region" description="Helical" evidence="2">
    <location>
        <begin position="88"/>
        <end position="121"/>
    </location>
</feature>
<feature type="transmembrane region" description="Helical" evidence="2">
    <location>
        <begin position="339"/>
        <end position="361"/>
    </location>
</feature>
<proteinExistence type="predicted"/>
<feature type="transmembrane region" description="Helical" evidence="2">
    <location>
        <begin position="172"/>
        <end position="192"/>
    </location>
</feature>
<feature type="transmembrane region" description="Helical" evidence="2">
    <location>
        <begin position="245"/>
        <end position="266"/>
    </location>
</feature>
<dbReference type="InterPro" id="IPR036259">
    <property type="entry name" value="MFS_trans_sf"/>
</dbReference>
<feature type="transmembrane region" description="Helical" evidence="2">
    <location>
        <begin position="24"/>
        <end position="46"/>
    </location>
</feature>
<dbReference type="SUPFAM" id="SSF103473">
    <property type="entry name" value="MFS general substrate transporter"/>
    <property type="match status" value="1"/>
</dbReference>
<feature type="transmembrane region" description="Helical" evidence="2">
    <location>
        <begin position="58"/>
        <end position="76"/>
    </location>
</feature>
<dbReference type="InterPro" id="IPR011701">
    <property type="entry name" value="MFS"/>
</dbReference>
<keyword evidence="2" id="KW-1133">Transmembrane helix</keyword>
<protein>
    <submittedName>
        <fullName evidence="3">MFS transporter</fullName>
    </submittedName>
</protein>
<accession>A0ABZ1XKV9</accession>
<feature type="transmembrane region" description="Helical" evidence="2">
    <location>
        <begin position="367"/>
        <end position="386"/>
    </location>
</feature>
<dbReference type="Proteomes" id="UP001432060">
    <property type="component" value="Chromosome"/>
</dbReference>
<gene>
    <name evidence="3" type="ORF">OG515_19050</name>
</gene>
<dbReference type="EMBL" id="CP109019">
    <property type="protein sequence ID" value="WUT84139.1"/>
    <property type="molecule type" value="Genomic_DNA"/>
</dbReference>
<keyword evidence="2" id="KW-0472">Membrane</keyword>
<feature type="transmembrane region" description="Helical" evidence="2">
    <location>
        <begin position="142"/>
        <end position="166"/>
    </location>
</feature>
<evidence type="ECO:0000256" key="1">
    <source>
        <dbReference type="SAM" id="MobiDB-lite"/>
    </source>
</evidence>
<evidence type="ECO:0000313" key="4">
    <source>
        <dbReference type="Proteomes" id="UP001432060"/>
    </source>
</evidence>
<feature type="transmembrane region" description="Helical" evidence="2">
    <location>
        <begin position="304"/>
        <end position="327"/>
    </location>
</feature>
<sequence>MSVLVRTEGRETGPPPAGLSTASGVAAVTVLTSLPVFLPGAANGLICAELGWSPVRMGAVLAVYWLASLSGAFVSRRAALPPAVERTLSIALFATCSGLFAAAATPAAGLWISSAAGGYAYGYTQPHTNALLMRRCAPRLRAFAFGLKQAAVPTATLLASVAMPMLAGPVGWRLVFAGTAVLCGVGGGLLVRQGHLGERHPTPGRVAPLRMEPFLLALTGAGFFGAMVGNGLGGFLVLALTTRGVSLSAAGAVATAGAALNIAVRLAMGWLVGRVPGVAWTALTVLFLTGAAGTALLTRPGLGALTVGALLAYGGGWGWAGLLHYAIGLPYPGQEQRATAYSQMGVSLGAATGPLVCGLLFQVAPEAAWWALTAAGSAAAACVLTARRRPEADASPTRNRRRDSPRPA</sequence>